<comment type="caution">
    <text evidence="1">The sequence shown here is derived from an EMBL/GenBank/DDBJ whole genome shotgun (WGS) entry which is preliminary data.</text>
</comment>
<organism evidence="1 2">
    <name type="scientific">Melastoma candidum</name>
    <dbReference type="NCBI Taxonomy" id="119954"/>
    <lineage>
        <taxon>Eukaryota</taxon>
        <taxon>Viridiplantae</taxon>
        <taxon>Streptophyta</taxon>
        <taxon>Embryophyta</taxon>
        <taxon>Tracheophyta</taxon>
        <taxon>Spermatophyta</taxon>
        <taxon>Magnoliopsida</taxon>
        <taxon>eudicotyledons</taxon>
        <taxon>Gunneridae</taxon>
        <taxon>Pentapetalae</taxon>
        <taxon>rosids</taxon>
        <taxon>malvids</taxon>
        <taxon>Myrtales</taxon>
        <taxon>Melastomataceae</taxon>
        <taxon>Melastomatoideae</taxon>
        <taxon>Melastomateae</taxon>
        <taxon>Melastoma</taxon>
    </lineage>
</organism>
<gene>
    <name evidence="1" type="ORF">MLD38_009745</name>
</gene>
<dbReference type="Proteomes" id="UP001057402">
    <property type="component" value="Chromosome 3"/>
</dbReference>
<accession>A0ACB9RY64</accession>
<sequence>MEVKDVLFMSRGVGESSYSRTSTFIQKIALLTRPVVTSAVRSLLLEQAFPSSGLFNVADLGCATGPSTFVFMSTVIDAVLGLCQESGSGVPEFQFYLNDLFGNDFNSLFQGLSSFCSDNGGLSCFVMGTPGSFHGRLFPQNSLHLVHSSYSVHWLSKFPDLTSKDGLPLNKGKIYMSETSPPAVKEIYHAQFIADFSSFLSLRSHEMMSNGRLVLILHGRRSGDSAGSIESSYVWEFLARAIESLVSEGEVSKEKLDTLNVPYYTASPEEVRSIVEAEGSFAVESMETLVVEAGGGSEGEDPWERGRKFANHMRSFTGSIIAHHFGEEIMDQLYDLKLPHLLGNDFATGAQRKGVGIVMVLKKK</sequence>
<proteinExistence type="predicted"/>
<evidence type="ECO:0000313" key="2">
    <source>
        <dbReference type="Proteomes" id="UP001057402"/>
    </source>
</evidence>
<protein>
    <submittedName>
        <fullName evidence="1">Uncharacterized protein</fullName>
    </submittedName>
</protein>
<keyword evidence="2" id="KW-1185">Reference proteome</keyword>
<reference evidence="2" key="1">
    <citation type="journal article" date="2023" name="Front. Plant Sci.">
        <title>Chromosomal-level genome assembly of Melastoma candidum provides insights into trichome evolution.</title>
        <authorList>
            <person name="Zhong Y."/>
            <person name="Wu W."/>
            <person name="Sun C."/>
            <person name="Zou P."/>
            <person name="Liu Y."/>
            <person name="Dai S."/>
            <person name="Zhou R."/>
        </authorList>
    </citation>
    <scope>NUCLEOTIDE SEQUENCE [LARGE SCALE GENOMIC DNA]</scope>
</reference>
<name>A0ACB9RY64_9MYRT</name>
<evidence type="ECO:0000313" key="1">
    <source>
        <dbReference type="EMBL" id="KAI4383968.1"/>
    </source>
</evidence>
<dbReference type="EMBL" id="CM042882">
    <property type="protein sequence ID" value="KAI4383968.1"/>
    <property type="molecule type" value="Genomic_DNA"/>
</dbReference>